<evidence type="ECO:0000256" key="12">
    <source>
        <dbReference type="ARBA" id="ARBA00022824"/>
    </source>
</evidence>
<keyword evidence="26" id="KW-1185">Reference proteome</keyword>
<feature type="compositionally biased region" description="Basic residues" evidence="20">
    <location>
        <begin position="319"/>
        <end position="331"/>
    </location>
</feature>
<evidence type="ECO:0000256" key="15">
    <source>
        <dbReference type="ARBA" id="ARBA00023136"/>
    </source>
</evidence>
<evidence type="ECO:0000256" key="3">
    <source>
        <dbReference type="ARBA" id="ARBA00004477"/>
    </source>
</evidence>
<accession>A0A9E7EAA4</accession>
<evidence type="ECO:0000256" key="14">
    <source>
        <dbReference type="ARBA" id="ARBA00022989"/>
    </source>
</evidence>
<name>A0A9E7EAA4_9LILI</name>
<reference evidence="24" key="1">
    <citation type="submission" date="2022-05" db="EMBL/GenBank/DDBJ databases">
        <title>The Musa troglodytarum L. genome provides insights into the mechanism of non-climacteric behaviour and enrichment of carotenoids.</title>
        <authorList>
            <person name="Wang J."/>
        </authorList>
    </citation>
    <scope>NUCLEOTIDE SEQUENCE</scope>
    <source>
        <tissue evidence="24">Leaf</tissue>
    </source>
</reference>
<evidence type="ECO:0000256" key="20">
    <source>
        <dbReference type="SAM" id="MobiDB-lite"/>
    </source>
</evidence>
<evidence type="ECO:0000256" key="5">
    <source>
        <dbReference type="ARBA" id="ARBA00010810"/>
    </source>
</evidence>
<evidence type="ECO:0000256" key="19">
    <source>
        <dbReference type="ARBA" id="ARBA00059243"/>
    </source>
</evidence>
<evidence type="ECO:0000256" key="4">
    <source>
        <dbReference type="ARBA" id="ARBA00004922"/>
    </source>
</evidence>
<dbReference type="GO" id="GO:0004579">
    <property type="term" value="F:dolichyl-diphosphooligosaccharide-protein glycotransferase activity"/>
    <property type="evidence" value="ECO:0007669"/>
    <property type="project" value="UniProtKB-EC"/>
</dbReference>
<evidence type="ECO:0000259" key="23">
    <source>
        <dbReference type="Pfam" id="PF21436"/>
    </source>
</evidence>
<dbReference type="PANTHER" id="PTHR13872:SF48">
    <property type="entry name" value="DOLICHYL-DIPHOSPHOOLIGOSACCHARIDE--PROTEIN GLYCOSYLTRANSFERASE SUBUNIT STT3A"/>
    <property type="match status" value="1"/>
</dbReference>
<dbReference type="InterPro" id="IPR048307">
    <property type="entry name" value="STT3_N"/>
</dbReference>
<evidence type="ECO:0000256" key="6">
    <source>
        <dbReference type="ARBA" id="ARBA00011157"/>
    </source>
</evidence>
<comment type="similarity">
    <text evidence="5">Belongs to the STT3 family.</text>
</comment>
<organism evidence="24 26">
    <name type="scientific">Musa troglodytarum</name>
    <name type="common">fe'i banana</name>
    <dbReference type="NCBI Taxonomy" id="320322"/>
    <lineage>
        <taxon>Eukaryota</taxon>
        <taxon>Viridiplantae</taxon>
        <taxon>Streptophyta</taxon>
        <taxon>Embryophyta</taxon>
        <taxon>Tracheophyta</taxon>
        <taxon>Spermatophyta</taxon>
        <taxon>Magnoliopsida</taxon>
        <taxon>Liliopsida</taxon>
        <taxon>Zingiberales</taxon>
        <taxon>Musaceae</taxon>
        <taxon>Musa</taxon>
    </lineage>
</organism>
<evidence type="ECO:0000313" key="26">
    <source>
        <dbReference type="Proteomes" id="UP001055439"/>
    </source>
</evidence>
<dbReference type="InterPro" id="IPR048999">
    <property type="entry name" value="STT3-PglB_core"/>
</dbReference>
<dbReference type="Gene3D" id="3.40.50.12610">
    <property type="match status" value="1"/>
</dbReference>
<dbReference type="PANTHER" id="PTHR13872">
    <property type="entry name" value="DOLICHYL-DIPHOSPHOOLIGOSACCHARIDE--PROTEIN GLYCOSYLTRANSFERASE SUBUNIT"/>
    <property type="match status" value="1"/>
</dbReference>
<keyword evidence="9 24" id="KW-0808">Transferase</keyword>
<feature type="domain" description="Oligosaccharyl transferase STT3 N-terminal" evidence="22">
    <location>
        <begin position="15"/>
        <end position="103"/>
    </location>
</feature>
<evidence type="ECO:0000256" key="16">
    <source>
        <dbReference type="ARBA" id="ARBA00023180"/>
    </source>
</evidence>
<evidence type="ECO:0000313" key="24">
    <source>
        <dbReference type="EMBL" id="URD72867.1"/>
    </source>
</evidence>
<evidence type="ECO:0000256" key="9">
    <source>
        <dbReference type="ARBA" id="ARBA00022679"/>
    </source>
</evidence>
<comment type="function">
    <text evidence="19">Catalytic subunit of the oligosaccharyl transferase (OST) complex that catalyzes the initial transfer of a defined glycan (Glc(3)Man(9)GlcNAc(2) in eukaryotes) from the lipid carrier dolichol-pyrophosphate to an asparagine residue within an Asn-X-Ser/Thr consensus motif in nascent polypeptide chains, the first step in protein N-glycosylation. N-glycosylation occurs cotranslationally and the complex associates with the Sec61 complex at the channel-forming translocon complex that mediates protein translocation across the endoplasmic reticulum (ER). All subunits are required for a maximal enzyme activity. This subunit contains the active site and the acceptor peptide and donor lipid-linked oligosaccharide (LLO) binding pockets.</text>
</comment>
<keyword evidence="10 21" id="KW-0812">Transmembrane</keyword>
<comment type="subunit">
    <text evidence="6">Component of the oligosaccharyltransferase (OST) complex.</text>
</comment>
<dbReference type="Pfam" id="PF02516">
    <property type="entry name" value="STT3"/>
    <property type="match status" value="1"/>
</dbReference>
<keyword evidence="8" id="KW-0328">Glycosyltransferase</keyword>
<comment type="cofactor">
    <cofactor evidence="1">
        <name>Mn(2+)</name>
        <dbReference type="ChEBI" id="CHEBI:29035"/>
    </cofactor>
</comment>
<keyword evidence="11" id="KW-0479">Metal-binding</keyword>
<evidence type="ECO:0000256" key="2">
    <source>
        <dbReference type="ARBA" id="ARBA00001946"/>
    </source>
</evidence>
<evidence type="ECO:0000256" key="11">
    <source>
        <dbReference type="ARBA" id="ARBA00022723"/>
    </source>
</evidence>
<keyword evidence="14 21" id="KW-1133">Transmembrane helix</keyword>
<keyword evidence="17" id="KW-0464">Manganese</keyword>
<dbReference type="GO" id="GO:0046872">
    <property type="term" value="F:metal ion binding"/>
    <property type="evidence" value="ECO:0007669"/>
    <property type="project" value="UniProtKB-KW"/>
</dbReference>
<sequence>MTGEATLRKAIGGVLGFFILLLIGILAFSIRLFSVIKYESVIHEFDPYFNYRITQFLTRNGIYDFWNWFDDRTWYPLGRVIGGTVYPGLTPTAGSIWWYVCQVHCVWAAAEAYSAPSIVLTSHSHDGLHVFDDFREAYAWLRHNTDVDDKVASWWDYGYQTTAMANRTVIVDNNTWNNTHIATVGTAMSSPEKPAWEIFDSLDVKYVMVVFGGLVGYPSDDINKILWMVPIGGGVFPHIREPDYLRDGQYRIDAHATPTMLNCLMYKLSYYRFVETDGKGFDRVRRTETGKKHFELTHFEEVFTTHHWIVRIYKLKPPKNRIRGKSKKSKSNSKANSTSKSKRNGNARKNPPAVK</sequence>
<evidence type="ECO:0000256" key="13">
    <source>
        <dbReference type="ARBA" id="ARBA00022842"/>
    </source>
</evidence>
<dbReference type="EC" id="2.4.99.18" evidence="7"/>
<evidence type="ECO:0000256" key="7">
    <source>
        <dbReference type="ARBA" id="ARBA00012605"/>
    </source>
</evidence>
<dbReference type="OrthoDB" id="10261066at2759"/>
<dbReference type="Proteomes" id="UP001055439">
    <property type="component" value="Chromosome 1"/>
</dbReference>
<gene>
    <name evidence="24" type="ORF">MUK42_13082</name>
    <name evidence="25" type="ORF">MUK42_34840</name>
</gene>
<dbReference type="Pfam" id="PF21436">
    <property type="entry name" value="STT3-PglB_core"/>
    <property type="match status" value="1"/>
</dbReference>
<comment type="cofactor">
    <cofactor evidence="2">
        <name>Mg(2+)</name>
        <dbReference type="ChEBI" id="CHEBI:18420"/>
    </cofactor>
</comment>
<keyword evidence="13" id="KW-0460">Magnesium</keyword>
<keyword evidence="15 21" id="KW-0472">Membrane</keyword>
<feature type="domain" description="STT3/PglB/AglB core" evidence="23">
    <location>
        <begin position="148"/>
        <end position="207"/>
    </location>
</feature>
<evidence type="ECO:0000256" key="1">
    <source>
        <dbReference type="ARBA" id="ARBA00001936"/>
    </source>
</evidence>
<evidence type="ECO:0000256" key="17">
    <source>
        <dbReference type="ARBA" id="ARBA00023211"/>
    </source>
</evidence>
<evidence type="ECO:0000256" key="18">
    <source>
        <dbReference type="ARBA" id="ARBA00048829"/>
    </source>
</evidence>
<comment type="subcellular location">
    <subcellularLocation>
        <location evidence="3">Endoplasmic reticulum membrane</location>
        <topology evidence="3">Multi-pass membrane protein</topology>
    </subcellularLocation>
</comment>
<evidence type="ECO:0000259" key="22">
    <source>
        <dbReference type="Pfam" id="PF02516"/>
    </source>
</evidence>
<dbReference type="EMBL" id="CP097502">
    <property type="protein sequence ID" value="URD76564.1"/>
    <property type="molecule type" value="Genomic_DNA"/>
</dbReference>
<proteinExistence type="inferred from homology"/>
<evidence type="ECO:0000256" key="21">
    <source>
        <dbReference type="SAM" id="Phobius"/>
    </source>
</evidence>
<comment type="pathway">
    <text evidence="4">Protein modification; protein glycosylation.</text>
</comment>
<dbReference type="AlphaFoldDB" id="A0A9E7EAA4"/>
<dbReference type="EMBL" id="CP097502">
    <property type="protein sequence ID" value="URD72867.1"/>
    <property type="molecule type" value="Genomic_DNA"/>
</dbReference>
<dbReference type="GO" id="GO:0005789">
    <property type="term" value="C:endoplasmic reticulum membrane"/>
    <property type="evidence" value="ECO:0007669"/>
    <property type="project" value="UniProtKB-SubCell"/>
</dbReference>
<dbReference type="InterPro" id="IPR003674">
    <property type="entry name" value="Oligo_trans_STT3"/>
</dbReference>
<evidence type="ECO:0000256" key="10">
    <source>
        <dbReference type="ARBA" id="ARBA00022692"/>
    </source>
</evidence>
<dbReference type="FunFam" id="3.40.50.12610:FF:000002">
    <property type="entry name" value="dolichyl-diphosphooligosaccharide--protein glycosyltransferase subunit STT3A"/>
    <property type="match status" value="1"/>
</dbReference>
<feature type="region of interest" description="Disordered" evidence="20">
    <location>
        <begin position="319"/>
        <end position="355"/>
    </location>
</feature>
<keyword evidence="12" id="KW-0256">Endoplasmic reticulum</keyword>
<evidence type="ECO:0000313" key="25">
    <source>
        <dbReference type="EMBL" id="URD76564.1"/>
    </source>
</evidence>
<keyword evidence="16" id="KW-0325">Glycoprotein</keyword>
<protein>
    <recommendedName>
        <fullName evidence="7">dolichyl-diphosphooligosaccharide--protein glycotransferase</fullName>
        <ecNumber evidence="7">2.4.99.18</ecNumber>
    </recommendedName>
</protein>
<comment type="catalytic activity">
    <reaction evidence="18">
        <text>a di-trans,poly-cis-dolichyl diphosphooligosaccharide + L-asparaginyl-[protein] = N(4)-(oligosaccharide-(1-&gt;4)-N-acetyl-beta-D-glucosaminyl-(1-&gt;4)-N-acetyl-beta-D-glucosaminyl)-L-asparaginyl-[protein] + a di-trans,poly-cis-dolichyl diphosphate + H(+)</text>
        <dbReference type="Rhea" id="RHEA:22980"/>
        <dbReference type="Rhea" id="RHEA-COMP:12804"/>
        <dbReference type="Rhea" id="RHEA-COMP:12805"/>
        <dbReference type="Rhea" id="RHEA-COMP:19506"/>
        <dbReference type="Rhea" id="RHEA-COMP:19509"/>
        <dbReference type="ChEBI" id="CHEBI:15378"/>
        <dbReference type="ChEBI" id="CHEBI:50347"/>
        <dbReference type="ChEBI" id="CHEBI:57497"/>
        <dbReference type="ChEBI" id="CHEBI:57570"/>
        <dbReference type="ChEBI" id="CHEBI:132529"/>
        <dbReference type="EC" id="2.4.99.18"/>
    </reaction>
</comment>
<feature type="transmembrane region" description="Helical" evidence="21">
    <location>
        <begin position="12"/>
        <end position="33"/>
    </location>
</feature>
<evidence type="ECO:0000256" key="8">
    <source>
        <dbReference type="ARBA" id="ARBA00022676"/>
    </source>
</evidence>